<evidence type="ECO:0000313" key="2">
    <source>
        <dbReference type="EMBL" id="TMP27177.1"/>
    </source>
</evidence>
<accession>A0A5S3WJ36</accession>
<dbReference type="Gene3D" id="1.10.10.10">
    <property type="entry name" value="Winged helix-like DNA-binding domain superfamily/Winged helix DNA-binding domain"/>
    <property type="match status" value="1"/>
</dbReference>
<dbReference type="SUPFAM" id="SSF46785">
    <property type="entry name" value="Winged helix' DNA-binding domain"/>
    <property type="match status" value="1"/>
</dbReference>
<name>A0A5S3WJ36_9GAMM</name>
<dbReference type="RefSeq" id="WP_138552761.1">
    <property type="nucleotide sequence ID" value="NZ_PNCH01000046.1"/>
</dbReference>
<organism evidence="2 3">
    <name type="scientific">Pseudoalteromonas rubra</name>
    <dbReference type="NCBI Taxonomy" id="43658"/>
    <lineage>
        <taxon>Bacteria</taxon>
        <taxon>Pseudomonadati</taxon>
        <taxon>Pseudomonadota</taxon>
        <taxon>Gammaproteobacteria</taxon>
        <taxon>Alteromonadales</taxon>
        <taxon>Pseudoalteromonadaceae</taxon>
        <taxon>Pseudoalteromonas</taxon>
    </lineage>
</organism>
<reference evidence="3" key="2">
    <citation type="submission" date="2019-06" db="EMBL/GenBank/DDBJ databases">
        <title>Co-occurence of chitin degradation, pigmentation and bioactivity in marine Pseudoalteromonas.</title>
        <authorList>
            <person name="Sonnenschein E.C."/>
            <person name="Bech P.K."/>
        </authorList>
    </citation>
    <scope>NUCLEOTIDE SEQUENCE [LARGE SCALE GENOMIC DNA]</scope>
    <source>
        <strain evidence="3">S2676</strain>
    </source>
</reference>
<dbReference type="Proteomes" id="UP000310249">
    <property type="component" value="Unassembled WGS sequence"/>
</dbReference>
<evidence type="ECO:0000313" key="3">
    <source>
        <dbReference type="Proteomes" id="UP000310249"/>
    </source>
</evidence>
<comment type="caution">
    <text evidence="2">The sequence shown here is derived from an EMBL/GenBank/DDBJ whole genome shotgun (WGS) entry which is preliminary data.</text>
</comment>
<dbReference type="InterPro" id="IPR036390">
    <property type="entry name" value="WH_DNA-bd_sf"/>
</dbReference>
<dbReference type="Pfam" id="PF01047">
    <property type="entry name" value="MarR"/>
    <property type="match status" value="1"/>
</dbReference>
<dbReference type="EMBL" id="PNCI01000036">
    <property type="protein sequence ID" value="TMP27177.1"/>
    <property type="molecule type" value="Genomic_DNA"/>
</dbReference>
<dbReference type="AlphaFoldDB" id="A0A5S3WJ36"/>
<proteinExistence type="predicted"/>
<dbReference type="GO" id="GO:0003700">
    <property type="term" value="F:DNA-binding transcription factor activity"/>
    <property type="evidence" value="ECO:0007669"/>
    <property type="project" value="InterPro"/>
</dbReference>
<protein>
    <recommendedName>
        <fullName evidence="1">HTH marR-type domain-containing protein</fullName>
    </recommendedName>
</protein>
<dbReference type="InterPro" id="IPR036388">
    <property type="entry name" value="WH-like_DNA-bd_sf"/>
</dbReference>
<dbReference type="InterPro" id="IPR000835">
    <property type="entry name" value="HTH_MarR-typ"/>
</dbReference>
<dbReference type="OrthoDB" id="7064486at2"/>
<evidence type="ECO:0000259" key="1">
    <source>
        <dbReference type="Pfam" id="PF01047"/>
    </source>
</evidence>
<feature type="domain" description="HTH marR-type" evidence="1">
    <location>
        <begin position="26"/>
        <end position="66"/>
    </location>
</feature>
<gene>
    <name evidence="2" type="ORF">CWB99_15785</name>
</gene>
<reference evidence="2 3" key="1">
    <citation type="submission" date="2018-01" db="EMBL/GenBank/DDBJ databases">
        <authorList>
            <person name="Paulsen S."/>
            <person name="Gram L.K."/>
        </authorList>
    </citation>
    <scope>NUCLEOTIDE SEQUENCE [LARGE SCALE GENOMIC DNA]</scope>
    <source>
        <strain evidence="2 3">S2676</strain>
    </source>
</reference>
<sequence>MSEQYISPQVQRTLKALTLMAGNEVEGIEPKQLAAALETSNADVTRILANLVKAGFAERLPKNDKRWRLSKALVQLSNTVDHNFTNALRELQQEAINYRVLG</sequence>